<keyword evidence="13" id="KW-1185">Reference proteome</keyword>
<reference evidence="12 13" key="1">
    <citation type="submission" date="2017-10" db="EMBL/GenBank/DDBJ databases">
        <title>Comparative genomics in systemic dimorphic fungi from Ajellomycetaceae.</title>
        <authorList>
            <person name="Munoz J.F."/>
            <person name="Mcewen J.G."/>
            <person name="Clay O.K."/>
            <person name="Cuomo C.A."/>
        </authorList>
    </citation>
    <scope>NUCLEOTIDE SEQUENCE [LARGE SCALE GENOMIC DNA]</scope>
    <source>
        <strain evidence="12 13">UAMH7299</strain>
    </source>
</reference>
<sequence length="414" mass="47393">MEWLQEIALIVLSISFFTFVALFGRIPALRKTPIGLIYRIIWIHIPNFLGFLDTRLFGGLFVRGWNRTGRYLLHENHALVLIFFIILLVISEVLFIPSAWPRIDLKHRVCTVILVVLPYLFLYASVTTTSAITPQNHHEQMRRYPYDHVLFHPGFVCKTCHLLKPARSKHCSLCNMCVSRHDHHCIWLKNCVGQNNYHYFMGLLLSTAVLLTYGAYLGYVLLDKTLQDAIVRNLPGVAYFGRHWSTGTTWSIYMHLWGLAIADDLRIGGVFLLALLTTPLAAAMFLYHVYLLWAGTTTNESAKWSDWQDDVADGLVFKAMGSQVSPRRAAVDKDVVEPTVPWPITNDQVLLLSEGPPRVGYRVCMESRSIVQPEDNEAPIDQRWTSVGSMKEVVNIYDAGFWSNLQDAMRIRRR</sequence>
<keyword evidence="2 10" id="KW-0808">Transferase</keyword>
<keyword evidence="4 10" id="KW-1133">Transmembrane helix</keyword>
<gene>
    <name evidence="12" type="ORF">AJ80_04829</name>
</gene>
<keyword evidence="8 10" id="KW-0012">Acyltransferase</keyword>
<dbReference type="EC" id="2.3.1.225" evidence="10"/>
<dbReference type="InterPro" id="IPR039859">
    <property type="entry name" value="PFA4/ZDH16/20/ERF2-like"/>
</dbReference>
<name>A0A2B7Y001_POLH7</name>
<evidence type="ECO:0000256" key="1">
    <source>
        <dbReference type="ARBA" id="ARBA00004141"/>
    </source>
</evidence>
<feature type="transmembrane region" description="Helical" evidence="10">
    <location>
        <begin position="78"/>
        <end position="97"/>
    </location>
</feature>
<keyword evidence="7" id="KW-0449">Lipoprotein</keyword>
<dbReference type="GO" id="GO:0006612">
    <property type="term" value="P:protein targeting to membrane"/>
    <property type="evidence" value="ECO:0007669"/>
    <property type="project" value="TreeGrafter"/>
</dbReference>
<dbReference type="Proteomes" id="UP000224634">
    <property type="component" value="Unassembled WGS sequence"/>
</dbReference>
<dbReference type="GO" id="GO:0005783">
    <property type="term" value="C:endoplasmic reticulum"/>
    <property type="evidence" value="ECO:0007669"/>
    <property type="project" value="TreeGrafter"/>
</dbReference>
<dbReference type="Pfam" id="PF01529">
    <property type="entry name" value="DHHC"/>
    <property type="match status" value="1"/>
</dbReference>
<feature type="transmembrane region" description="Helical" evidence="10">
    <location>
        <begin position="36"/>
        <end position="58"/>
    </location>
</feature>
<dbReference type="GO" id="GO:0016020">
    <property type="term" value="C:membrane"/>
    <property type="evidence" value="ECO:0007669"/>
    <property type="project" value="UniProtKB-SubCell"/>
</dbReference>
<dbReference type="PROSITE" id="PS50216">
    <property type="entry name" value="DHHC"/>
    <property type="match status" value="1"/>
</dbReference>
<keyword evidence="6" id="KW-0564">Palmitate</keyword>
<feature type="domain" description="Palmitoyltransferase DHHC" evidence="11">
    <location>
        <begin position="156"/>
        <end position="304"/>
    </location>
</feature>
<evidence type="ECO:0000256" key="3">
    <source>
        <dbReference type="ARBA" id="ARBA00022692"/>
    </source>
</evidence>
<feature type="transmembrane region" description="Helical" evidence="10">
    <location>
        <begin position="197"/>
        <end position="222"/>
    </location>
</feature>
<keyword evidence="3 10" id="KW-0812">Transmembrane</keyword>
<dbReference type="STRING" id="1447883.A0A2B7Y001"/>
<evidence type="ECO:0000256" key="4">
    <source>
        <dbReference type="ARBA" id="ARBA00022989"/>
    </source>
</evidence>
<accession>A0A2B7Y001</accession>
<protein>
    <recommendedName>
        <fullName evidence="10">Palmitoyltransferase</fullName>
        <ecNumber evidence="10">2.3.1.225</ecNumber>
    </recommendedName>
</protein>
<evidence type="ECO:0000256" key="10">
    <source>
        <dbReference type="RuleBase" id="RU079119"/>
    </source>
</evidence>
<comment type="catalytic activity">
    <reaction evidence="9 10">
        <text>L-cysteinyl-[protein] + hexadecanoyl-CoA = S-hexadecanoyl-L-cysteinyl-[protein] + CoA</text>
        <dbReference type="Rhea" id="RHEA:36683"/>
        <dbReference type="Rhea" id="RHEA-COMP:10131"/>
        <dbReference type="Rhea" id="RHEA-COMP:11032"/>
        <dbReference type="ChEBI" id="CHEBI:29950"/>
        <dbReference type="ChEBI" id="CHEBI:57287"/>
        <dbReference type="ChEBI" id="CHEBI:57379"/>
        <dbReference type="ChEBI" id="CHEBI:74151"/>
        <dbReference type="EC" id="2.3.1.225"/>
    </reaction>
</comment>
<dbReference type="PANTHER" id="PTHR22883">
    <property type="entry name" value="ZINC FINGER DHHC DOMAIN CONTAINING PROTEIN"/>
    <property type="match status" value="1"/>
</dbReference>
<feature type="transmembrane region" description="Helical" evidence="10">
    <location>
        <begin position="109"/>
        <end position="132"/>
    </location>
</feature>
<comment type="caution">
    <text evidence="12">The sequence shown here is derived from an EMBL/GenBank/DDBJ whole genome shotgun (WGS) entry which is preliminary data.</text>
</comment>
<evidence type="ECO:0000256" key="9">
    <source>
        <dbReference type="ARBA" id="ARBA00048048"/>
    </source>
</evidence>
<dbReference type="PANTHER" id="PTHR22883:SF480">
    <property type="entry name" value="PALMITOYLTRANSFERASE SWF1"/>
    <property type="match status" value="1"/>
</dbReference>
<evidence type="ECO:0000256" key="8">
    <source>
        <dbReference type="ARBA" id="ARBA00023315"/>
    </source>
</evidence>
<dbReference type="OrthoDB" id="9909019at2759"/>
<feature type="transmembrane region" description="Helical" evidence="10">
    <location>
        <begin position="6"/>
        <end position="24"/>
    </location>
</feature>
<comment type="similarity">
    <text evidence="10">Belongs to the DHHC palmitoyltransferase family.</text>
</comment>
<dbReference type="GO" id="GO:0005794">
    <property type="term" value="C:Golgi apparatus"/>
    <property type="evidence" value="ECO:0007669"/>
    <property type="project" value="TreeGrafter"/>
</dbReference>
<dbReference type="EMBL" id="PDNA01000065">
    <property type="protein sequence ID" value="PGH17374.1"/>
    <property type="molecule type" value="Genomic_DNA"/>
</dbReference>
<evidence type="ECO:0000256" key="5">
    <source>
        <dbReference type="ARBA" id="ARBA00023136"/>
    </source>
</evidence>
<evidence type="ECO:0000256" key="7">
    <source>
        <dbReference type="ARBA" id="ARBA00023288"/>
    </source>
</evidence>
<dbReference type="AlphaFoldDB" id="A0A2B7Y001"/>
<evidence type="ECO:0000259" key="11">
    <source>
        <dbReference type="Pfam" id="PF01529"/>
    </source>
</evidence>
<comment type="subcellular location">
    <subcellularLocation>
        <location evidence="1">Membrane</location>
        <topology evidence="1">Multi-pass membrane protein</topology>
    </subcellularLocation>
</comment>
<evidence type="ECO:0000256" key="2">
    <source>
        <dbReference type="ARBA" id="ARBA00022679"/>
    </source>
</evidence>
<evidence type="ECO:0000313" key="13">
    <source>
        <dbReference type="Proteomes" id="UP000224634"/>
    </source>
</evidence>
<keyword evidence="5 10" id="KW-0472">Membrane</keyword>
<feature type="transmembrane region" description="Helical" evidence="10">
    <location>
        <begin position="270"/>
        <end position="293"/>
    </location>
</feature>
<comment type="domain">
    <text evidence="10">The DHHC domain is required for palmitoyltransferase activity.</text>
</comment>
<organism evidence="12 13">
    <name type="scientific">Polytolypa hystricis (strain UAMH7299)</name>
    <dbReference type="NCBI Taxonomy" id="1447883"/>
    <lineage>
        <taxon>Eukaryota</taxon>
        <taxon>Fungi</taxon>
        <taxon>Dikarya</taxon>
        <taxon>Ascomycota</taxon>
        <taxon>Pezizomycotina</taxon>
        <taxon>Eurotiomycetes</taxon>
        <taxon>Eurotiomycetidae</taxon>
        <taxon>Onygenales</taxon>
        <taxon>Onygenales incertae sedis</taxon>
        <taxon>Polytolypa</taxon>
    </lineage>
</organism>
<evidence type="ECO:0000313" key="12">
    <source>
        <dbReference type="EMBL" id="PGH17374.1"/>
    </source>
</evidence>
<dbReference type="GO" id="GO:0019706">
    <property type="term" value="F:protein-cysteine S-palmitoyltransferase activity"/>
    <property type="evidence" value="ECO:0007669"/>
    <property type="project" value="UniProtKB-EC"/>
</dbReference>
<proteinExistence type="inferred from homology"/>
<evidence type="ECO:0000256" key="6">
    <source>
        <dbReference type="ARBA" id="ARBA00023139"/>
    </source>
</evidence>
<dbReference type="InterPro" id="IPR001594">
    <property type="entry name" value="Palmitoyltrfase_DHHC"/>
</dbReference>